<accession>A0ACC2QIA8</accession>
<keyword evidence="2" id="KW-1185">Reference proteome</keyword>
<sequence>MFQLLLVLFAFVGRSTAVIYKLNVSQYNKMPALYKMDDYEACMAEPGGTYCIVDVTLHEGANADLMAMIQGYSEQKVKHFNHTQIHRGVCVTRTCKDFTRVPNTNETLGLRDTLEGCLNNSLYSQYRLEGSLTHLRYCDKEGERVTLDYGDIAMAVVYFIVIMLNVIGSLYDVLTYKKDDKTGNPYLLAFSIRKNWGRLIAPSNSGQEPRLERLKLFYGLRAMTMFCVFFSHTTLIMSYSYVANPLYIETSYEDPLKQILFNGSLVTHTFFVMSSFLLAFNFQLYTEKHNVGWVHYPKGIILRYLRLTPTYALVLFTITTWMRHAFHGPLWQLVVTTESDACRHYWWAQLLYINNYIYDDAYCLPQTWYLAADIQLFCMGLLICMVARTYKTRAVLLSVLFVVALAIVAGHTYFQDLDPVVIQSPESYRHLYASEDTFRLVYARGHTNMSTYILGLAGGFIAYHLQNDKELHRYKKHRWVVWVTFPLGVAVILSGGLFYSDTGRAAIVWRVLYATLYKPVFQFLVVILILGCVFKFESIYRGIVEWRGWTWMGRVSYSAFLLHTIFQRGLIGAQMQPIFMSDYYVKGLIGAQMQPIFMSDYYVMTVLAATIFLTYLCACIVFVCVEAPAAALVRATLAPRRDKGEGEVEGTKV</sequence>
<dbReference type="EMBL" id="CM056794">
    <property type="protein sequence ID" value="KAJ8716964.1"/>
    <property type="molecule type" value="Genomic_DNA"/>
</dbReference>
<evidence type="ECO:0000313" key="2">
    <source>
        <dbReference type="Proteomes" id="UP001231649"/>
    </source>
</evidence>
<proteinExistence type="predicted"/>
<reference evidence="1" key="1">
    <citation type="submission" date="2023-03" db="EMBL/GenBank/DDBJ databases">
        <title>Chromosome-level genomes of two armyworms, Mythimna separata and Mythimna loreyi, provide insights into the biosynthesis and reception of sex pheromones.</title>
        <authorList>
            <person name="Zhao H."/>
        </authorList>
    </citation>
    <scope>NUCLEOTIDE SEQUENCE</scope>
    <source>
        <strain evidence="1">BeijingLab</strain>
    </source>
</reference>
<evidence type="ECO:0000313" key="1">
    <source>
        <dbReference type="EMBL" id="KAJ8716964.1"/>
    </source>
</evidence>
<gene>
    <name evidence="1" type="ORF">PYW08_005363</name>
</gene>
<dbReference type="Proteomes" id="UP001231649">
    <property type="component" value="Chromosome 18"/>
</dbReference>
<name>A0ACC2QIA8_9NEOP</name>
<comment type="caution">
    <text evidence="1">The sequence shown here is derived from an EMBL/GenBank/DDBJ whole genome shotgun (WGS) entry which is preliminary data.</text>
</comment>
<protein>
    <submittedName>
        <fullName evidence="1">Uncharacterized protein</fullName>
    </submittedName>
</protein>
<organism evidence="1 2">
    <name type="scientific">Mythimna loreyi</name>
    <dbReference type="NCBI Taxonomy" id="667449"/>
    <lineage>
        <taxon>Eukaryota</taxon>
        <taxon>Metazoa</taxon>
        <taxon>Ecdysozoa</taxon>
        <taxon>Arthropoda</taxon>
        <taxon>Hexapoda</taxon>
        <taxon>Insecta</taxon>
        <taxon>Pterygota</taxon>
        <taxon>Neoptera</taxon>
        <taxon>Endopterygota</taxon>
        <taxon>Lepidoptera</taxon>
        <taxon>Glossata</taxon>
        <taxon>Ditrysia</taxon>
        <taxon>Noctuoidea</taxon>
        <taxon>Noctuidae</taxon>
        <taxon>Noctuinae</taxon>
        <taxon>Hadenini</taxon>
        <taxon>Mythimna</taxon>
    </lineage>
</organism>